<comment type="caution">
    <text evidence="1">The sequence shown here is derived from an EMBL/GenBank/DDBJ whole genome shotgun (WGS) entry which is preliminary data.</text>
</comment>
<protein>
    <submittedName>
        <fullName evidence="1">Uncharacterized protein</fullName>
    </submittedName>
</protein>
<evidence type="ECO:0000313" key="1">
    <source>
        <dbReference type="EMBL" id="KAJ1931387.1"/>
    </source>
</evidence>
<proteinExistence type="predicted"/>
<organism evidence="1 2">
    <name type="scientific">Linderina macrospora</name>
    <dbReference type="NCBI Taxonomy" id="4868"/>
    <lineage>
        <taxon>Eukaryota</taxon>
        <taxon>Fungi</taxon>
        <taxon>Fungi incertae sedis</taxon>
        <taxon>Zoopagomycota</taxon>
        <taxon>Kickxellomycotina</taxon>
        <taxon>Kickxellomycetes</taxon>
        <taxon>Kickxellales</taxon>
        <taxon>Kickxellaceae</taxon>
        <taxon>Linderina</taxon>
    </lineage>
</organism>
<dbReference type="EMBL" id="JANBPW010006028">
    <property type="protein sequence ID" value="KAJ1931387.1"/>
    <property type="molecule type" value="Genomic_DNA"/>
</dbReference>
<keyword evidence="2" id="KW-1185">Reference proteome</keyword>
<feature type="non-terminal residue" evidence="1">
    <location>
        <position position="335"/>
    </location>
</feature>
<gene>
    <name evidence="1" type="ORF">FBU59_006729</name>
</gene>
<dbReference type="Proteomes" id="UP001150603">
    <property type="component" value="Unassembled WGS sequence"/>
</dbReference>
<sequence length="335" mass="34972">MGARPQPHINSLGSSFMNGGPASLHLKRDPGFGENPMEEAMFDPYKQAYEQSSHFMLPVNSYRFPTFTPPNPPGMASSAQAGPSSRNLGGIGGIGGQPNSQRTPSGSSTNPRGMPYGGPASASSSSSGNNRPTQQRSAQMGGPFGAIGMPQSNAAVPSNFDPASIAQDLSSAYVSVVAGNPMQHLVPPSSSSTPKSANALGKSASHTPPLAGTDLAADLRTSPYLRGLQKQIRDIISSVWADTECGKSAGMAGVAMRMDDTSLSDDSTSKSKQAATSSPSSDMSMQPPNPSPSGDKPMDEHLLKIYFESVHSQLPIISKKEFFPTYNRGQAPALL</sequence>
<evidence type="ECO:0000313" key="2">
    <source>
        <dbReference type="Proteomes" id="UP001150603"/>
    </source>
</evidence>
<accession>A0ACC1IZ14</accession>
<name>A0ACC1IZ14_9FUNG</name>
<reference evidence="1" key="1">
    <citation type="submission" date="2022-07" db="EMBL/GenBank/DDBJ databases">
        <title>Phylogenomic reconstructions and comparative analyses of Kickxellomycotina fungi.</title>
        <authorList>
            <person name="Reynolds N.K."/>
            <person name="Stajich J.E."/>
            <person name="Barry K."/>
            <person name="Grigoriev I.V."/>
            <person name="Crous P."/>
            <person name="Smith M.E."/>
        </authorList>
    </citation>
    <scope>NUCLEOTIDE SEQUENCE</scope>
    <source>
        <strain evidence="1">NRRL 5244</strain>
    </source>
</reference>